<dbReference type="OrthoDB" id="1053178at2759"/>
<evidence type="ECO:0000313" key="4">
    <source>
        <dbReference type="RefSeq" id="XP_031566707.1"/>
    </source>
</evidence>
<dbReference type="GeneID" id="116301737"/>
<dbReference type="RefSeq" id="XP_031566707.1">
    <property type="nucleotide sequence ID" value="XM_031710847.1"/>
</dbReference>
<dbReference type="Proteomes" id="UP000515163">
    <property type="component" value="Unplaced"/>
</dbReference>
<dbReference type="PANTHER" id="PTHR48051">
    <property type="match status" value="1"/>
</dbReference>
<keyword evidence="2" id="KW-0677">Repeat</keyword>
<keyword evidence="1" id="KW-0433">Leucine-rich repeat</keyword>
<dbReference type="KEGG" id="aten:116301737"/>
<gene>
    <name evidence="4" type="primary">LOC116301737</name>
</gene>
<dbReference type="PANTHER" id="PTHR48051:SF1">
    <property type="entry name" value="RAS SUPPRESSOR PROTEIN 1"/>
    <property type="match status" value="1"/>
</dbReference>
<keyword evidence="3" id="KW-1185">Reference proteome</keyword>
<proteinExistence type="predicted"/>
<organism evidence="3 4">
    <name type="scientific">Actinia tenebrosa</name>
    <name type="common">Australian red waratah sea anemone</name>
    <dbReference type="NCBI Taxonomy" id="6105"/>
    <lineage>
        <taxon>Eukaryota</taxon>
        <taxon>Metazoa</taxon>
        <taxon>Cnidaria</taxon>
        <taxon>Anthozoa</taxon>
        <taxon>Hexacorallia</taxon>
        <taxon>Actiniaria</taxon>
        <taxon>Actiniidae</taxon>
        <taxon>Actinia</taxon>
    </lineage>
</organism>
<dbReference type="Pfam" id="PF13855">
    <property type="entry name" value="LRR_8"/>
    <property type="match status" value="2"/>
</dbReference>
<sequence length="360" mass="40887">MDEEDVGATSSEIEPFELNLSHRFLEELPEEGFLLNNLNPLKITCLSLLGNQISVLPDSISLFKNLVELDVSSNGLVAISPRISELKNLSNIVAKNNNIEELPKDFGLLCRLENLNLSGNKFHSFVPQIFELANLRALYLGGNMINRIPPQIQSLKKLEILYLGGNRLKGIPAEMGYLQKLRALNLCNNMIESLPFTLKWLSSLHSLSLHNNKLTTLPIQIVRLKNLESLSLRDNPLVVRFVKDMVFDPPSLLELTARYIKNHNMKYTVNDLPPTLVRYLDSARSCVNPRCKGVYFDSSVRCVKFVDFCGKYRVPLEQFLCSPHENYRWEEYSFSSGSGVSSDEEDELVPRDKMRKVLLG</sequence>
<evidence type="ECO:0000313" key="3">
    <source>
        <dbReference type="Proteomes" id="UP000515163"/>
    </source>
</evidence>
<dbReference type="SUPFAM" id="SSF52058">
    <property type="entry name" value="L domain-like"/>
    <property type="match status" value="1"/>
</dbReference>
<dbReference type="InParanoid" id="A0A6P8IIS4"/>
<evidence type="ECO:0000256" key="2">
    <source>
        <dbReference type="ARBA" id="ARBA00022737"/>
    </source>
</evidence>
<dbReference type="AlphaFoldDB" id="A0A6P8IIS4"/>
<dbReference type="InterPro" id="IPR003591">
    <property type="entry name" value="Leu-rich_rpt_typical-subtyp"/>
</dbReference>
<dbReference type="Gene3D" id="3.80.10.10">
    <property type="entry name" value="Ribonuclease Inhibitor"/>
    <property type="match status" value="1"/>
</dbReference>
<dbReference type="SMART" id="SM00369">
    <property type="entry name" value="LRR_TYP"/>
    <property type="match status" value="6"/>
</dbReference>
<dbReference type="InterPro" id="IPR001611">
    <property type="entry name" value="Leu-rich_rpt"/>
</dbReference>
<dbReference type="GO" id="GO:0005737">
    <property type="term" value="C:cytoplasm"/>
    <property type="evidence" value="ECO:0007669"/>
    <property type="project" value="TreeGrafter"/>
</dbReference>
<reference evidence="4" key="1">
    <citation type="submission" date="2025-08" db="UniProtKB">
        <authorList>
            <consortium name="RefSeq"/>
        </authorList>
    </citation>
    <scope>IDENTIFICATION</scope>
    <source>
        <tissue evidence="4">Tentacle</tissue>
    </source>
</reference>
<name>A0A6P8IIS4_ACTTE</name>
<protein>
    <submittedName>
        <fullName evidence="4">Leucine-rich repeat-containing protein 58-like</fullName>
    </submittedName>
</protein>
<dbReference type="InterPro" id="IPR050216">
    <property type="entry name" value="LRR_domain-containing"/>
</dbReference>
<accession>A0A6P8IIS4</accession>
<dbReference type="PROSITE" id="PS51450">
    <property type="entry name" value="LRR"/>
    <property type="match status" value="2"/>
</dbReference>
<evidence type="ECO:0000256" key="1">
    <source>
        <dbReference type="ARBA" id="ARBA00022614"/>
    </source>
</evidence>
<dbReference type="InterPro" id="IPR032675">
    <property type="entry name" value="LRR_dom_sf"/>
</dbReference>